<feature type="domain" description="TadE-like" evidence="2">
    <location>
        <begin position="19"/>
        <end position="60"/>
    </location>
</feature>
<evidence type="ECO:0000256" key="1">
    <source>
        <dbReference type="SAM" id="Phobius"/>
    </source>
</evidence>
<keyword evidence="1" id="KW-1133">Transmembrane helix</keyword>
<dbReference type="InterPro" id="IPR012495">
    <property type="entry name" value="TadE-like_dom"/>
</dbReference>
<dbReference type="RefSeq" id="WP_338577289.1">
    <property type="nucleotide sequence ID" value="NZ_CP146369.1"/>
</dbReference>
<keyword evidence="4" id="KW-1185">Reference proteome</keyword>
<keyword evidence="1" id="KW-0472">Membrane</keyword>
<accession>A0ABZ2IGJ2</accession>
<keyword evidence="1" id="KW-0812">Transmembrane</keyword>
<dbReference type="Proteomes" id="UP001363460">
    <property type="component" value="Chromosome"/>
</dbReference>
<gene>
    <name evidence="3" type="ORF">V8J38_00180</name>
</gene>
<feature type="transmembrane region" description="Helical" evidence="1">
    <location>
        <begin position="20"/>
        <end position="39"/>
    </location>
</feature>
<evidence type="ECO:0000313" key="4">
    <source>
        <dbReference type="Proteomes" id="UP001363460"/>
    </source>
</evidence>
<evidence type="ECO:0000259" key="2">
    <source>
        <dbReference type="Pfam" id="PF07811"/>
    </source>
</evidence>
<name>A0ABZ2IGJ2_9CAUL</name>
<organism evidence="3 4">
    <name type="scientific">Brevundimonas olei</name>
    <dbReference type="NCBI Taxonomy" id="657642"/>
    <lineage>
        <taxon>Bacteria</taxon>
        <taxon>Pseudomonadati</taxon>
        <taxon>Pseudomonadota</taxon>
        <taxon>Alphaproteobacteria</taxon>
        <taxon>Caulobacterales</taxon>
        <taxon>Caulobacteraceae</taxon>
        <taxon>Brevundimonas</taxon>
    </lineage>
</organism>
<reference evidence="3 4" key="1">
    <citation type="submission" date="2024-02" db="EMBL/GenBank/DDBJ databases">
        <title>Distribution and functional of Brevundimonas-related endobacteria within Verticillium dahliae.</title>
        <authorList>
            <person name="Zeng H."/>
        </authorList>
    </citation>
    <scope>NUCLEOTIDE SEQUENCE [LARGE SCALE GENOMIC DNA]</scope>
    <source>
        <strain evidence="3 4">TRM 44200</strain>
    </source>
</reference>
<evidence type="ECO:0000313" key="3">
    <source>
        <dbReference type="EMBL" id="WWT54889.1"/>
    </source>
</evidence>
<protein>
    <submittedName>
        <fullName evidence="3">TadE/TadG family type IV pilus assembly protein</fullName>
    </submittedName>
</protein>
<proteinExistence type="predicted"/>
<dbReference type="EMBL" id="CP146369">
    <property type="protein sequence ID" value="WWT54889.1"/>
    <property type="molecule type" value="Genomic_DNA"/>
</dbReference>
<dbReference type="Pfam" id="PF07811">
    <property type="entry name" value="TadE"/>
    <property type="match status" value="1"/>
</dbReference>
<sequence>MRRAADIGLLRRLLRDRRGVSAVEFALVAPVMITIYFGLVEFSQGYMAERRASHAASMVADLVAQSGGTNIRDLESTFIIGDMIMRPFSSTPLSIRVSSVTVDARGVATVEWSGANNRNLTGRAPRSVVTDLPPGVISTGETLILGETEYAYQSAFAQVIPNGVTFRRSYYLRPRTTDRIACADCPV</sequence>